<evidence type="ECO:0000313" key="2">
    <source>
        <dbReference type="EMBL" id="KAA6381523.1"/>
    </source>
</evidence>
<protein>
    <submittedName>
        <fullName evidence="2">Uncharacterized protein</fullName>
    </submittedName>
</protein>
<dbReference type="AlphaFoldDB" id="A0A5J4VGG5"/>
<feature type="compositionally biased region" description="Polar residues" evidence="1">
    <location>
        <begin position="58"/>
        <end position="74"/>
    </location>
</feature>
<accession>A0A5J4VGG5</accession>
<dbReference type="Proteomes" id="UP000324800">
    <property type="component" value="Unassembled WGS sequence"/>
</dbReference>
<organism evidence="2 3">
    <name type="scientific">Streblomastix strix</name>
    <dbReference type="NCBI Taxonomy" id="222440"/>
    <lineage>
        <taxon>Eukaryota</taxon>
        <taxon>Metamonada</taxon>
        <taxon>Preaxostyla</taxon>
        <taxon>Oxymonadida</taxon>
        <taxon>Streblomastigidae</taxon>
        <taxon>Streblomastix</taxon>
    </lineage>
</organism>
<gene>
    <name evidence="2" type="ORF">EZS28_022948</name>
</gene>
<dbReference type="EMBL" id="SNRW01007279">
    <property type="protein sequence ID" value="KAA6381523.1"/>
    <property type="molecule type" value="Genomic_DNA"/>
</dbReference>
<proteinExistence type="predicted"/>
<name>A0A5J4VGG5_9EUKA</name>
<evidence type="ECO:0000313" key="3">
    <source>
        <dbReference type="Proteomes" id="UP000324800"/>
    </source>
</evidence>
<sequence>MDQEGIGEFGFEVTRDMISWFHNISQQTVNDIDRRIAFGNDDLFQKIRPWWLQGLSGQKENMQNEQITSNQKSSLKAKRRRSHSTESDIEGNSNESSNVLENRKRRRVSDMEEK</sequence>
<feature type="region of interest" description="Disordered" evidence="1">
    <location>
        <begin position="58"/>
        <end position="114"/>
    </location>
</feature>
<reference evidence="2 3" key="1">
    <citation type="submission" date="2019-03" db="EMBL/GenBank/DDBJ databases">
        <title>Single cell metagenomics reveals metabolic interactions within the superorganism composed of flagellate Streblomastix strix and complex community of Bacteroidetes bacteria on its surface.</title>
        <authorList>
            <person name="Treitli S.C."/>
            <person name="Kolisko M."/>
            <person name="Husnik F."/>
            <person name="Keeling P."/>
            <person name="Hampl V."/>
        </authorList>
    </citation>
    <scope>NUCLEOTIDE SEQUENCE [LARGE SCALE GENOMIC DNA]</scope>
    <source>
        <strain evidence="2">ST1C</strain>
    </source>
</reference>
<feature type="compositionally biased region" description="Polar residues" evidence="1">
    <location>
        <begin position="90"/>
        <end position="100"/>
    </location>
</feature>
<comment type="caution">
    <text evidence="2">The sequence shown here is derived from an EMBL/GenBank/DDBJ whole genome shotgun (WGS) entry which is preliminary data.</text>
</comment>
<evidence type="ECO:0000256" key="1">
    <source>
        <dbReference type="SAM" id="MobiDB-lite"/>
    </source>
</evidence>